<gene>
    <name evidence="5 6" type="primary">frdD</name>
    <name evidence="6" type="ORF">DBZ36_17830</name>
</gene>
<evidence type="ECO:0000256" key="3">
    <source>
        <dbReference type="ARBA" id="ARBA00022989"/>
    </source>
</evidence>
<proteinExistence type="inferred from homology"/>
<dbReference type="GO" id="GO:0045283">
    <property type="term" value="C:fumarate reductase complex"/>
    <property type="evidence" value="ECO:0007669"/>
    <property type="project" value="UniProtKB-UniRule"/>
</dbReference>
<keyword evidence="4 5" id="KW-0472">Membrane</keyword>
<name>A0A420E786_9ALTE</name>
<organism evidence="6 7">
    <name type="scientific">Alginatibacterium sediminis</name>
    <dbReference type="NCBI Taxonomy" id="2164068"/>
    <lineage>
        <taxon>Bacteria</taxon>
        <taxon>Pseudomonadati</taxon>
        <taxon>Pseudomonadota</taxon>
        <taxon>Gammaproteobacteria</taxon>
        <taxon>Alteromonadales</taxon>
        <taxon>Alteromonadaceae</taxon>
        <taxon>Alginatibacterium</taxon>
    </lineage>
</organism>
<evidence type="ECO:0000313" key="6">
    <source>
        <dbReference type="EMBL" id="RKF14510.1"/>
    </source>
</evidence>
<evidence type="ECO:0000256" key="1">
    <source>
        <dbReference type="ARBA" id="ARBA00022475"/>
    </source>
</evidence>
<dbReference type="CDD" id="cd00547">
    <property type="entry name" value="QFR_TypeD_subunitD"/>
    <property type="match status" value="1"/>
</dbReference>
<evidence type="ECO:0000313" key="7">
    <source>
        <dbReference type="Proteomes" id="UP000286482"/>
    </source>
</evidence>
<dbReference type="Gene3D" id="1.20.1300.10">
    <property type="entry name" value="Fumarate reductase/succinate dehydrogenase, transmembrane subunit"/>
    <property type="match status" value="1"/>
</dbReference>
<dbReference type="Proteomes" id="UP000286482">
    <property type="component" value="Unassembled WGS sequence"/>
</dbReference>
<evidence type="ECO:0000256" key="2">
    <source>
        <dbReference type="ARBA" id="ARBA00022692"/>
    </source>
</evidence>
<dbReference type="HAMAP" id="MF_00709">
    <property type="entry name" value="Fumarate_red_D"/>
    <property type="match status" value="1"/>
</dbReference>
<feature type="transmembrane region" description="Helical" evidence="5">
    <location>
        <begin position="12"/>
        <end position="35"/>
    </location>
</feature>
<dbReference type="InterPro" id="IPR003418">
    <property type="entry name" value="Fumarate_red_D"/>
</dbReference>
<feature type="transmembrane region" description="Helical" evidence="5">
    <location>
        <begin position="55"/>
        <end position="75"/>
    </location>
</feature>
<dbReference type="GO" id="GO:0005886">
    <property type="term" value="C:plasma membrane"/>
    <property type="evidence" value="ECO:0007669"/>
    <property type="project" value="UniProtKB-SubCell"/>
</dbReference>
<dbReference type="EMBL" id="RAQO01000009">
    <property type="protein sequence ID" value="RKF14510.1"/>
    <property type="molecule type" value="Genomic_DNA"/>
</dbReference>
<dbReference type="OrthoDB" id="9804636at2"/>
<feature type="transmembrane region" description="Helical" evidence="5">
    <location>
        <begin position="96"/>
        <end position="114"/>
    </location>
</feature>
<accession>A0A420E786</accession>
<keyword evidence="3 5" id="KW-1133">Transmembrane helix</keyword>
<dbReference type="AlphaFoldDB" id="A0A420E786"/>
<dbReference type="SUPFAM" id="SSF81343">
    <property type="entry name" value="Fumarate reductase respiratory complex transmembrane subunits"/>
    <property type="match status" value="1"/>
</dbReference>
<protein>
    <recommendedName>
        <fullName evidence="5">Fumarate reductase subunit D</fullName>
    </recommendedName>
    <alternativeName>
        <fullName evidence="5">Quinol-fumarate reductase subunit D</fullName>
        <shortName evidence="5">QFR subunit D</shortName>
    </alternativeName>
</protein>
<reference evidence="6 7" key="1">
    <citation type="submission" date="2018-09" db="EMBL/GenBank/DDBJ databases">
        <authorList>
            <person name="Wang Z."/>
        </authorList>
    </citation>
    <scope>NUCLEOTIDE SEQUENCE [LARGE SCALE GENOMIC DNA]</scope>
    <source>
        <strain evidence="6 7">ALS 81</strain>
    </source>
</reference>
<comment type="caution">
    <text evidence="6">The sequence shown here is derived from an EMBL/GenBank/DDBJ whole genome shotgun (WGS) entry which is preliminary data.</text>
</comment>
<evidence type="ECO:0000256" key="5">
    <source>
        <dbReference type="HAMAP-Rule" id="MF_00709"/>
    </source>
</evidence>
<dbReference type="RefSeq" id="WP_120356321.1">
    <property type="nucleotide sequence ID" value="NZ_RAQO01000009.1"/>
</dbReference>
<dbReference type="GO" id="GO:0006106">
    <property type="term" value="P:fumarate metabolic process"/>
    <property type="evidence" value="ECO:0007669"/>
    <property type="project" value="InterPro"/>
</dbReference>
<comment type="subcellular location">
    <subcellularLocation>
        <location evidence="5">Cell membrane</location>
        <topology evidence="5">Multi-pass membrane protein</topology>
    </subcellularLocation>
</comment>
<comment type="function">
    <text evidence="5">Anchors the catalytic components of the fumarate reductase complex to the cell membrane, binds quinones.</text>
</comment>
<keyword evidence="1 5" id="KW-1003">Cell membrane</keyword>
<keyword evidence="2 5" id="KW-0812">Transmembrane</keyword>
<dbReference type="PIRSF" id="PIRSF000179">
    <property type="entry name" value="FrdD"/>
    <property type="match status" value="1"/>
</dbReference>
<keyword evidence="7" id="KW-1185">Reference proteome</keyword>
<evidence type="ECO:0000256" key="4">
    <source>
        <dbReference type="ARBA" id="ARBA00023136"/>
    </source>
</evidence>
<dbReference type="GO" id="GO:0000104">
    <property type="term" value="F:succinate dehydrogenase activity"/>
    <property type="evidence" value="ECO:0007669"/>
    <property type="project" value="UniProtKB-UniRule"/>
</dbReference>
<comment type="subunit">
    <text evidence="5">Part of an enzyme complex containing four subunits: a flavoprotein (FrdA), an iron-sulfur protein (FrdB), and two hydrophobic anchor proteins (FrdC and FrdD).</text>
</comment>
<dbReference type="NCBIfam" id="NF003977">
    <property type="entry name" value="PRK05470.1-1"/>
    <property type="match status" value="1"/>
</dbReference>
<sequence length="115" mass="12786">MSRSHEPIFWGLFGAGGMVAALILPIFIVITGLLYPLGIIPAELLAYDRIFAFASSWWGALILLVVICFPLWLSLHRLYHCLHDFKIHAGVRTQTVFYGIAYTATIASIVLVLVL</sequence>
<dbReference type="InterPro" id="IPR034804">
    <property type="entry name" value="SQR/QFR_C/D"/>
</dbReference>
<comment type="similarity">
    <text evidence="5">Belongs to the FrdD family.</text>
</comment>
<dbReference type="Pfam" id="PF02313">
    <property type="entry name" value="Fumarate_red_D"/>
    <property type="match status" value="1"/>
</dbReference>